<dbReference type="SUPFAM" id="SSF47473">
    <property type="entry name" value="EF-hand"/>
    <property type="match status" value="1"/>
</dbReference>
<feature type="compositionally biased region" description="Low complexity" evidence="1">
    <location>
        <begin position="33"/>
        <end position="45"/>
    </location>
</feature>
<proteinExistence type="predicted"/>
<evidence type="ECO:0000313" key="4">
    <source>
        <dbReference type="Proteomes" id="UP000032025"/>
    </source>
</evidence>
<evidence type="ECO:0000256" key="1">
    <source>
        <dbReference type="SAM" id="MobiDB-lite"/>
    </source>
</evidence>
<dbReference type="CDD" id="cd00051">
    <property type="entry name" value="EFh"/>
    <property type="match status" value="1"/>
</dbReference>
<dbReference type="EMBL" id="BBJS01000012">
    <property type="protein sequence ID" value="GAN12697.1"/>
    <property type="molecule type" value="Genomic_DNA"/>
</dbReference>
<reference evidence="3 4" key="1">
    <citation type="submission" date="2014-08" db="EMBL/GenBank/DDBJ databases">
        <title>Whole genome shotgun sequence of Sphingomonas paucimobilis NBRC 13935.</title>
        <authorList>
            <person name="Hosoyama A."/>
            <person name="Hashimoto M."/>
            <person name="Hosoyama Y."/>
            <person name="Noguchi M."/>
            <person name="Uohara A."/>
            <person name="Ohji S."/>
            <person name="Katano-Makiyama Y."/>
            <person name="Ichikawa N."/>
            <person name="Kimura A."/>
            <person name="Yamazoe A."/>
            <person name="Fujita N."/>
        </authorList>
    </citation>
    <scope>NUCLEOTIDE SEQUENCE [LARGE SCALE GENOMIC DNA]</scope>
    <source>
        <strain evidence="3 4">NBRC 13935</strain>
    </source>
</reference>
<dbReference type="PROSITE" id="PS50222">
    <property type="entry name" value="EF_HAND_2"/>
    <property type="match status" value="1"/>
</dbReference>
<dbReference type="InterPro" id="IPR002048">
    <property type="entry name" value="EF_hand_dom"/>
</dbReference>
<dbReference type="PROSITE" id="PS00018">
    <property type="entry name" value="EF_HAND_1"/>
    <property type="match status" value="3"/>
</dbReference>
<feature type="region of interest" description="Disordered" evidence="1">
    <location>
        <begin position="32"/>
        <end position="71"/>
    </location>
</feature>
<dbReference type="Proteomes" id="UP000032025">
    <property type="component" value="Unassembled WGS sequence"/>
</dbReference>
<evidence type="ECO:0000313" key="3">
    <source>
        <dbReference type="EMBL" id="GAN12697.1"/>
    </source>
</evidence>
<sequence length="163" mass="17688">MWRYLAGGLGTLVLVGSGLFLWGSRPDMPSPLPAANAAAVATPQTADDDTPLPEASARTREQKRFDRYDKDRDGTITREEYLAARRKAYAKLDRDGDGKLSFDEWAIKATTKFATADQDKSGTMNAAEFATTAVKRRPAVRRDCPPARTAPAEAPEGAPAEES</sequence>
<feature type="domain" description="EF-hand" evidence="2">
    <location>
        <begin position="56"/>
        <end position="91"/>
    </location>
</feature>
<dbReference type="AlphaFoldDB" id="A0A0C9N931"/>
<dbReference type="InterPro" id="IPR018247">
    <property type="entry name" value="EF_Hand_1_Ca_BS"/>
</dbReference>
<keyword evidence="4" id="KW-1185">Reference proteome</keyword>
<dbReference type="GeneID" id="78525961"/>
<gene>
    <name evidence="3" type="ORF">SP6_12_00940</name>
</gene>
<feature type="compositionally biased region" description="Low complexity" evidence="1">
    <location>
        <begin position="146"/>
        <end position="163"/>
    </location>
</feature>
<dbReference type="Pfam" id="PF13202">
    <property type="entry name" value="EF-hand_5"/>
    <property type="match status" value="2"/>
</dbReference>
<feature type="region of interest" description="Disordered" evidence="1">
    <location>
        <begin position="134"/>
        <end position="163"/>
    </location>
</feature>
<name>A0A0C9N931_SPHPI</name>
<dbReference type="RefSeq" id="WP_037568170.1">
    <property type="nucleotide sequence ID" value="NZ_BBJS01000012.1"/>
</dbReference>
<organism evidence="3 4">
    <name type="scientific">Sphingomonas paucimobilis NBRC 13935</name>
    <dbReference type="NCBI Taxonomy" id="1219050"/>
    <lineage>
        <taxon>Bacteria</taxon>
        <taxon>Pseudomonadati</taxon>
        <taxon>Pseudomonadota</taxon>
        <taxon>Alphaproteobacteria</taxon>
        <taxon>Sphingomonadales</taxon>
        <taxon>Sphingomonadaceae</taxon>
        <taxon>Sphingomonas</taxon>
    </lineage>
</organism>
<comment type="caution">
    <text evidence="3">The sequence shown here is derived from an EMBL/GenBank/DDBJ whole genome shotgun (WGS) entry which is preliminary data.</text>
</comment>
<dbReference type="GO" id="GO:0005509">
    <property type="term" value="F:calcium ion binding"/>
    <property type="evidence" value="ECO:0007669"/>
    <property type="project" value="InterPro"/>
</dbReference>
<dbReference type="InterPro" id="IPR011992">
    <property type="entry name" value="EF-hand-dom_pair"/>
</dbReference>
<evidence type="ECO:0000259" key="2">
    <source>
        <dbReference type="PROSITE" id="PS50222"/>
    </source>
</evidence>
<accession>A0A0C9N931</accession>
<protein>
    <submittedName>
        <fullName evidence="3">DNA, contig: SP612</fullName>
    </submittedName>
</protein>
<dbReference type="Gene3D" id="1.10.238.10">
    <property type="entry name" value="EF-hand"/>
    <property type="match status" value="2"/>
</dbReference>
<feature type="compositionally biased region" description="Basic and acidic residues" evidence="1">
    <location>
        <begin position="57"/>
        <end position="71"/>
    </location>
</feature>